<evidence type="ECO:0000256" key="5">
    <source>
        <dbReference type="PROSITE-ProRule" id="PRU00277"/>
    </source>
</evidence>
<proteinExistence type="predicted"/>
<dbReference type="GO" id="GO:0005783">
    <property type="term" value="C:endoplasmic reticulum"/>
    <property type="evidence" value="ECO:0007669"/>
    <property type="project" value="TreeGrafter"/>
</dbReference>
<dbReference type="InterPro" id="IPR001179">
    <property type="entry name" value="PPIase_FKBP_dom"/>
</dbReference>
<name>H2YI58_CIOSA</name>
<evidence type="ECO:0000256" key="4">
    <source>
        <dbReference type="ARBA" id="ARBA00023235"/>
    </source>
</evidence>
<evidence type="ECO:0000256" key="6">
    <source>
        <dbReference type="SAM" id="SignalP"/>
    </source>
</evidence>
<accession>H2YI58</accession>
<dbReference type="Gene3D" id="3.10.50.40">
    <property type="match status" value="1"/>
</dbReference>
<evidence type="ECO:0000259" key="7">
    <source>
        <dbReference type="PROSITE" id="PS50059"/>
    </source>
</evidence>
<dbReference type="InParanoid" id="H2YI58"/>
<dbReference type="AlphaFoldDB" id="H2YI58"/>
<dbReference type="FunCoup" id="H2YI58">
    <property type="interactions" value="178"/>
</dbReference>
<dbReference type="GO" id="GO:0003755">
    <property type="term" value="F:peptidyl-prolyl cis-trans isomerase activity"/>
    <property type="evidence" value="ECO:0007669"/>
    <property type="project" value="UniProtKB-KW"/>
</dbReference>
<dbReference type="PANTHER" id="PTHR45779:SF7">
    <property type="entry name" value="PEPTIDYLPROLYL ISOMERASE"/>
    <property type="match status" value="1"/>
</dbReference>
<dbReference type="EC" id="5.2.1.8" evidence="2 5"/>
<dbReference type="STRING" id="51511.ENSCSAVP00000005007"/>
<reference evidence="8" key="2">
    <citation type="submission" date="2025-08" db="UniProtKB">
        <authorList>
            <consortium name="Ensembl"/>
        </authorList>
    </citation>
    <scope>IDENTIFICATION</scope>
</reference>
<dbReference type="PANTHER" id="PTHR45779">
    <property type="entry name" value="PEPTIDYLPROLYL ISOMERASE"/>
    <property type="match status" value="1"/>
</dbReference>
<reference evidence="8" key="3">
    <citation type="submission" date="2025-09" db="UniProtKB">
        <authorList>
            <consortium name="Ensembl"/>
        </authorList>
    </citation>
    <scope>IDENTIFICATION</scope>
</reference>
<evidence type="ECO:0000256" key="2">
    <source>
        <dbReference type="ARBA" id="ARBA00013194"/>
    </source>
</evidence>
<keyword evidence="3 5" id="KW-0697">Rotamase</keyword>
<evidence type="ECO:0000313" key="8">
    <source>
        <dbReference type="Ensembl" id="ENSCSAVP00000005007.1"/>
    </source>
</evidence>
<feature type="chain" id="PRO_5003578106" description="peptidylprolyl isomerase" evidence="6">
    <location>
        <begin position="23"/>
        <end position="140"/>
    </location>
</feature>
<dbReference type="eggNOG" id="KOG0549">
    <property type="taxonomic scope" value="Eukaryota"/>
</dbReference>
<feature type="domain" description="PPIase FKBP-type" evidence="7">
    <location>
        <begin position="46"/>
        <end position="135"/>
    </location>
</feature>
<dbReference type="OMA" id="KPASCEI"/>
<reference evidence="9" key="1">
    <citation type="submission" date="2003-08" db="EMBL/GenBank/DDBJ databases">
        <authorList>
            <person name="Birren B."/>
            <person name="Nusbaum C."/>
            <person name="Abebe A."/>
            <person name="Abouelleil A."/>
            <person name="Adekoya E."/>
            <person name="Ait-zahra M."/>
            <person name="Allen N."/>
            <person name="Allen T."/>
            <person name="An P."/>
            <person name="Anderson M."/>
            <person name="Anderson S."/>
            <person name="Arachchi H."/>
            <person name="Armbruster J."/>
            <person name="Bachantsang P."/>
            <person name="Baldwin J."/>
            <person name="Barry A."/>
            <person name="Bayul T."/>
            <person name="Blitshsteyn B."/>
            <person name="Bloom T."/>
            <person name="Blye J."/>
            <person name="Boguslavskiy L."/>
            <person name="Borowsky M."/>
            <person name="Boukhgalter B."/>
            <person name="Brunache A."/>
            <person name="Butler J."/>
            <person name="Calixte N."/>
            <person name="Calvo S."/>
            <person name="Camarata J."/>
            <person name="Campo K."/>
            <person name="Chang J."/>
            <person name="Cheshatsang Y."/>
            <person name="Citroen M."/>
            <person name="Collymore A."/>
            <person name="Considine T."/>
            <person name="Cook A."/>
            <person name="Cooke P."/>
            <person name="Corum B."/>
            <person name="Cuomo C."/>
            <person name="David R."/>
            <person name="Dawoe T."/>
            <person name="Degray S."/>
            <person name="Dodge S."/>
            <person name="Dooley K."/>
            <person name="Dorje P."/>
            <person name="Dorjee K."/>
            <person name="Dorris L."/>
            <person name="Duffey N."/>
            <person name="Dupes A."/>
            <person name="Elkins T."/>
            <person name="Engels R."/>
            <person name="Erickson J."/>
            <person name="Farina A."/>
            <person name="Faro S."/>
            <person name="Ferreira P."/>
            <person name="Fischer H."/>
            <person name="Fitzgerald M."/>
            <person name="Foley K."/>
            <person name="Gage D."/>
            <person name="Galagan J."/>
            <person name="Gearin G."/>
            <person name="Gnerre S."/>
            <person name="Gnirke A."/>
            <person name="Goyette A."/>
            <person name="Graham J."/>
            <person name="Grandbois E."/>
            <person name="Gyaltsen K."/>
            <person name="Hafez N."/>
            <person name="Hagopian D."/>
            <person name="Hagos B."/>
            <person name="Hall J."/>
            <person name="Hatcher B."/>
            <person name="Heller A."/>
            <person name="Higgins H."/>
            <person name="Honan T."/>
            <person name="Horn A."/>
            <person name="Houde N."/>
            <person name="Hughes L."/>
            <person name="Hulme W."/>
            <person name="Husby E."/>
            <person name="Iliev I."/>
            <person name="Jaffe D."/>
            <person name="Jones C."/>
            <person name="Kamal M."/>
            <person name="Kamat A."/>
            <person name="Kamvysselis M."/>
            <person name="Karlsson E."/>
            <person name="Kells C."/>
            <person name="Kieu A."/>
            <person name="Kisner P."/>
            <person name="Kodira C."/>
            <person name="Kulbokas E."/>
            <person name="Labutti K."/>
            <person name="Lama D."/>
            <person name="Landers T."/>
            <person name="Leger J."/>
            <person name="Levine S."/>
            <person name="Lewis D."/>
            <person name="Lewis T."/>
            <person name="Lindblad-toh K."/>
            <person name="Liu X."/>
            <person name="Lokyitsang T."/>
            <person name="Lokyitsang Y."/>
            <person name="Lucien O."/>
            <person name="Lui A."/>
            <person name="Ma L.J."/>
            <person name="Mabbitt R."/>
            <person name="Macdonald J."/>
            <person name="Maclean C."/>
            <person name="Major J."/>
            <person name="Manning J."/>
            <person name="Marabella R."/>
            <person name="Maru K."/>
            <person name="Matthews C."/>
            <person name="Mauceli E."/>
            <person name="Mccarthy M."/>
            <person name="Mcdonough S."/>
            <person name="Mcghee T."/>
            <person name="Meldrim J."/>
            <person name="Meneus L."/>
            <person name="Mesirov J."/>
            <person name="Mihalev A."/>
            <person name="Mihova T."/>
            <person name="Mikkelsen T."/>
            <person name="Mlenga V."/>
            <person name="Moru K."/>
            <person name="Mozes J."/>
            <person name="Mulrain L."/>
            <person name="Munson G."/>
            <person name="Naylor J."/>
            <person name="Newes C."/>
            <person name="Nguyen C."/>
            <person name="Nguyen N."/>
            <person name="Nguyen T."/>
            <person name="Nicol R."/>
            <person name="Nielsen C."/>
            <person name="Nizzari M."/>
            <person name="Norbu C."/>
            <person name="Norbu N."/>
            <person name="O'donnell P."/>
            <person name="Okoawo O."/>
            <person name="O'leary S."/>
            <person name="Omotosho B."/>
            <person name="O'neill K."/>
            <person name="Osman S."/>
            <person name="Parker S."/>
            <person name="Perrin D."/>
            <person name="Phunkhang P."/>
            <person name="Piqani B."/>
            <person name="Purcell S."/>
            <person name="Rachupka T."/>
            <person name="Ramasamy U."/>
            <person name="Rameau R."/>
            <person name="Ray V."/>
            <person name="Raymond C."/>
            <person name="Retta R."/>
            <person name="Richardson S."/>
            <person name="Rise C."/>
            <person name="Rodriguez J."/>
            <person name="Rogers J."/>
            <person name="Rogov P."/>
            <person name="Rutman M."/>
            <person name="Schupbach R."/>
            <person name="Seaman C."/>
            <person name="Settipalli S."/>
            <person name="Sharpe T."/>
            <person name="Sheridan J."/>
            <person name="Sherpa N."/>
            <person name="Shi J."/>
            <person name="Smirnov S."/>
            <person name="Smith C."/>
            <person name="Sougnez C."/>
            <person name="Spencer B."/>
            <person name="Stalker J."/>
            <person name="Stange-thomann N."/>
            <person name="Stavropoulos S."/>
            <person name="Stetson K."/>
            <person name="Stone C."/>
            <person name="Stone S."/>
            <person name="Stubbs M."/>
            <person name="Talamas J."/>
            <person name="Tchuinga P."/>
            <person name="Tenzing P."/>
            <person name="Tesfaye S."/>
            <person name="Theodore J."/>
            <person name="Thoulutsang Y."/>
            <person name="Topham K."/>
            <person name="Towey S."/>
            <person name="Tsamla T."/>
            <person name="Tsomo N."/>
            <person name="Vallee D."/>
            <person name="Vassiliev H."/>
            <person name="Venkataraman V."/>
            <person name="Vinson J."/>
            <person name="Vo A."/>
            <person name="Wade C."/>
            <person name="Wang S."/>
            <person name="Wangchuk T."/>
            <person name="Wangdi T."/>
            <person name="Whittaker C."/>
            <person name="Wilkinson J."/>
            <person name="Wu Y."/>
            <person name="Wyman D."/>
            <person name="Yadav S."/>
            <person name="Yang S."/>
            <person name="Yang X."/>
            <person name="Yeager S."/>
            <person name="Yee E."/>
            <person name="Young G."/>
            <person name="Zainoun J."/>
            <person name="Zembeck L."/>
            <person name="Zimmer A."/>
            <person name="Zody M."/>
            <person name="Lander E."/>
        </authorList>
    </citation>
    <scope>NUCLEOTIDE SEQUENCE [LARGE SCALE GENOMIC DNA]</scope>
</reference>
<dbReference type="FunFam" id="3.10.50.40:FF:000006">
    <property type="entry name" value="Peptidyl-prolyl cis-trans isomerase"/>
    <property type="match status" value="1"/>
</dbReference>
<comment type="catalytic activity">
    <reaction evidence="1 5">
        <text>[protein]-peptidylproline (omega=180) = [protein]-peptidylproline (omega=0)</text>
        <dbReference type="Rhea" id="RHEA:16237"/>
        <dbReference type="Rhea" id="RHEA-COMP:10747"/>
        <dbReference type="Rhea" id="RHEA-COMP:10748"/>
        <dbReference type="ChEBI" id="CHEBI:83833"/>
        <dbReference type="ChEBI" id="CHEBI:83834"/>
        <dbReference type="EC" id="5.2.1.8"/>
    </reaction>
</comment>
<dbReference type="Ensembl" id="ENSCSAVT00000005078.1">
    <property type="protein sequence ID" value="ENSCSAVP00000005007.1"/>
    <property type="gene ID" value="ENSCSAVG00000002985.1"/>
</dbReference>
<dbReference type="Pfam" id="PF00254">
    <property type="entry name" value="FKBP_C"/>
    <property type="match status" value="1"/>
</dbReference>
<dbReference type="GeneTree" id="ENSGT00940000173147"/>
<dbReference type="SUPFAM" id="SSF54534">
    <property type="entry name" value="FKBP-like"/>
    <property type="match status" value="1"/>
</dbReference>
<protein>
    <recommendedName>
        <fullName evidence="2 5">peptidylprolyl isomerase</fullName>
        <ecNumber evidence="2 5">5.2.1.8</ecNumber>
    </recommendedName>
</protein>
<dbReference type="InterPro" id="IPR044609">
    <property type="entry name" value="FKBP2/11"/>
</dbReference>
<evidence type="ECO:0000313" key="9">
    <source>
        <dbReference type="Proteomes" id="UP000007875"/>
    </source>
</evidence>
<dbReference type="InterPro" id="IPR046357">
    <property type="entry name" value="PPIase_dom_sf"/>
</dbReference>
<dbReference type="PROSITE" id="PS50059">
    <property type="entry name" value="FKBP_PPIASE"/>
    <property type="match status" value="1"/>
</dbReference>
<feature type="signal peptide" evidence="6">
    <location>
        <begin position="1"/>
        <end position="22"/>
    </location>
</feature>
<keyword evidence="4 5" id="KW-0413">Isomerase</keyword>
<sequence length="140" mass="15350">GQTMKSILILFLAVTLISLVKGDEKLQIGIKKKIAPEDCKMKTRKGDQVSMHYTGSLKKDGSVFDSSVTRGEPFKFKLGVGQVIRGWDQGLLGMCIGEKRKLVIPPQLGYGDSGAGDKIPPKSTLVFEVELLDIDRKTEL</sequence>
<evidence type="ECO:0000256" key="1">
    <source>
        <dbReference type="ARBA" id="ARBA00000971"/>
    </source>
</evidence>
<organism evidence="8 9">
    <name type="scientific">Ciona savignyi</name>
    <name type="common">Pacific transparent sea squirt</name>
    <dbReference type="NCBI Taxonomy" id="51511"/>
    <lineage>
        <taxon>Eukaryota</taxon>
        <taxon>Metazoa</taxon>
        <taxon>Chordata</taxon>
        <taxon>Tunicata</taxon>
        <taxon>Ascidiacea</taxon>
        <taxon>Phlebobranchia</taxon>
        <taxon>Cionidae</taxon>
        <taxon>Ciona</taxon>
    </lineage>
</organism>
<keyword evidence="9" id="KW-1185">Reference proteome</keyword>
<keyword evidence="6" id="KW-0732">Signal</keyword>
<evidence type="ECO:0000256" key="3">
    <source>
        <dbReference type="ARBA" id="ARBA00023110"/>
    </source>
</evidence>
<dbReference type="Proteomes" id="UP000007875">
    <property type="component" value="Unassembled WGS sequence"/>
</dbReference>